<organism evidence="9 10">
    <name type="scientific">Devosia nitrariae</name>
    <dbReference type="NCBI Taxonomy" id="2071872"/>
    <lineage>
        <taxon>Bacteria</taxon>
        <taxon>Pseudomonadati</taxon>
        <taxon>Pseudomonadota</taxon>
        <taxon>Alphaproteobacteria</taxon>
        <taxon>Hyphomicrobiales</taxon>
        <taxon>Devosiaceae</taxon>
        <taxon>Devosia</taxon>
    </lineage>
</organism>
<feature type="transmembrane region" description="Helical" evidence="7">
    <location>
        <begin position="276"/>
        <end position="300"/>
    </location>
</feature>
<keyword evidence="6 7" id="KW-0472">Membrane</keyword>
<keyword evidence="4 7" id="KW-0812">Transmembrane</keyword>
<gene>
    <name evidence="9" type="ORF">GCM10010862_26770</name>
</gene>
<evidence type="ECO:0000256" key="6">
    <source>
        <dbReference type="ARBA" id="ARBA00023136"/>
    </source>
</evidence>
<keyword evidence="10" id="KW-1185">Reference proteome</keyword>
<evidence type="ECO:0000313" key="10">
    <source>
        <dbReference type="Proteomes" id="UP001156691"/>
    </source>
</evidence>
<comment type="caution">
    <text evidence="9">The sequence shown here is derived from an EMBL/GenBank/DDBJ whole genome shotgun (WGS) entry which is preliminary data.</text>
</comment>
<protein>
    <submittedName>
        <fullName evidence="9">ABC transporter permease</fullName>
    </submittedName>
</protein>
<feature type="transmembrane region" description="Helical" evidence="7">
    <location>
        <begin position="320"/>
        <end position="344"/>
    </location>
</feature>
<keyword evidence="5 7" id="KW-1133">Transmembrane helix</keyword>
<evidence type="ECO:0000256" key="4">
    <source>
        <dbReference type="ARBA" id="ARBA00022692"/>
    </source>
</evidence>
<comment type="subcellular location">
    <subcellularLocation>
        <location evidence="1 7">Cell membrane</location>
        <topology evidence="1 7">Multi-pass membrane protein</topology>
    </subcellularLocation>
</comment>
<feature type="domain" description="ABC transmembrane type-1" evidence="8">
    <location>
        <begin position="110"/>
        <end position="341"/>
    </location>
</feature>
<keyword evidence="2 7" id="KW-0813">Transport</keyword>
<evidence type="ECO:0000256" key="2">
    <source>
        <dbReference type="ARBA" id="ARBA00022448"/>
    </source>
</evidence>
<dbReference type="Gene3D" id="1.10.3720.10">
    <property type="entry name" value="MetI-like"/>
    <property type="match status" value="1"/>
</dbReference>
<dbReference type="Pfam" id="PF00528">
    <property type="entry name" value="BPD_transp_1"/>
    <property type="match status" value="1"/>
</dbReference>
<reference evidence="10" key="1">
    <citation type="journal article" date="2019" name="Int. J. Syst. Evol. Microbiol.">
        <title>The Global Catalogue of Microorganisms (GCM) 10K type strain sequencing project: providing services to taxonomists for standard genome sequencing and annotation.</title>
        <authorList>
            <consortium name="The Broad Institute Genomics Platform"/>
            <consortium name="The Broad Institute Genome Sequencing Center for Infectious Disease"/>
            <person name="Wu L."/>
            <person name="Ma J."/>
        </authorList>
    </citation>
    <scope>NUCLEOTIDE SEQUENCE [LARGE SCALE GENOMIC DNA]</scope>
    <source>
        <strain evidence="10">NBRC 112416</strain>
    </source>
</reference>
<dbReference type="InterPro" id="IPR000515">
    <property type="entry name" value="MetI-like"/>
</dbReference>
<accession>A0ABQ5W6K4</accession>
<dbReference type="RefSeq" id="WP_284340828.1">
    <property type="nucleotide sequence ID" value="NZ_BSNS01000011.1"/>
</dbReference>
<dbReference type="SUPFAM" id="SSF161098">
    <property type="entry name" value="MetI-like"/>
    <property type="match status" value="1"/>
</dbReference>
<dbReference type="EMBL" id="BSNS01000011">
    <property type="protein sequence ID" value="GLQ55418.1"/>
    <property type="molecule type" value="Genomic_DNA"/>
</dbReference>
<dbReference type="Proteomes" id="UP001156691">
    <property type="component" value="Unassembled WGS sequence"/>
</dbReference>
<evidence type="ECO:0000256" key="7">
    <source>
        <dbReference type="RuleBase" id="RU363032"/>
    </source>
</evidence>
<dbReference type="PANTHER" id="PTHR43163:SF8">
    <property type="entry name" value="D,D-DIPEPTIDE TRANSPORT SYSTEM PERMEASE PROTEIN DDPB-RELATED"/>
    <property type="match status" value="1"/>
</dbReference>
<evidence type="ECO:0000256" key="5">
    <source>
        <dbReference type="ARBA" id="ARBA00022989"/>
    </source>
</evidence>
<dbReference type="PANTHER" id="PTHR43163">
    <property type="entry name" value="DIPEPTIDE TRANSPORT SYSTEM PERMEASE PROTEIN DPPB-RELATED"/>
    <property type="match status" value="1"/>
</dbReference>
<feature type="transmembrane region" description="Helical" evidence="7">
    <location>
        <begin position="20"/>
        <end position="41"/>
    </location>
</feature>
<evidence type="ECO:0000256" key="1">
    <source>
        <dbReference type="ARBA" id="ARBA00004651"/>
    </source>
</evidence>
<feature type="transmembrane region" description="Helical" evidence="7">
    <location>
        <begin position="116"/>
        <end position="137"/>
    </location>
</feature>
<dbReference type="Pfam" id="PF19300">
    <property type="entry name" value="BPD_transp_1_N"/>
    <property type="match status" value="1"/>
</dbReference>
<dbReference type="InterPro" id="IPR035906">
    <property type="entry name" value="MetI-like_sf"/>
</dbReference>
<sequence length="349" mass="38317">MQSVSTENRLAGLTRALRKLATSLVVIATTLFGLLVITFVVGRMVPTDPVISLIGPEADQQTYERVYRMLGLDQPLYVQFFTYLRDVLSLNLGQSFITKNAVTTDLARVIPATLELSTLAILIGGGLGIPLGIIAAVRKGSWIDQVARVVGLVGYSMPIFWLGTLVILVFYAWLQWIPGGGRIDIYNEGIVSGPTQSLLIDSIIAGEWEVFWSALHHLITPALILGYASMAYLSRMSRAFMLEQLNQEYVLTARAKGLPGRTVVWGHAFRNIRVQLLTIVTLAYCGLLEGTVLIETVFGWPGLGQYLTSSLLYADMNPVLGSVLVIGLISIIANLLSDVVYRFVDPRTR</sequence>
<dbReference type="CDD" id="cd06261">
    <property type="entry name" value="TM_PBP2"/>
    <property type="match status" value="1"/>
</dbReference>
<keyword evidence="3" id="KW-1003">Cell membrane</keyword>
<evidence type="ECO:0000313" key="9">
    <source>
        <dbReference type="EMBL" id="GLQ55418.1"/>
    </source>
</evidence>
<feature type="transmembrane region" description="Helical" evidence="7">
    <location>
        <begin position="214"/>
        <end position="233"/>
    </location>
</feature>
<evidence type="ECO:0000259" key="8">
    <source>
        <dbReference type="PROSITE" id="PS50928"/>
    </source>
</evidence>
<feature type="transmembrane region" description="Helical" evidence="7">
    <location>
        <begin position="149"/>
        <end position="174"/>
    </location>
</feature>
<evidence type="ECO:0000256" key="3">
    <source>
        <dbReference type="ARBA" id="ARBA00022475"/>
    </source>
</evidence>
<comment type="similarity">
    <text evidence="7">Belongs to the binding-protein-dependent transport system permease family.</text>
</comment>
<proteinExistence type="inferred from homology"/>
<name>A0ABQ5W6K4_9HYPH</name>
<dbReference type="PROSITE" id="PS50928">
    <property type="entry name" value="ABC_TM1"/>
    <property type="match status" value="1"/>
</dbReference>
<dbReference type="InterPro" id="IPR045621">
    <property type="entry name" value="BPD_transp_1_N"/>
</dbReference>